<feature type="region of interest" description="Disordered" evidence="2">
    <location>
        <begin position="1"/>
        <end position="42"/>
    </location>
</feature>
<name>A0A1Y1HV87_KLENI</name>
<dbReference type="EMBL" id="DF237014">
    <property type="protein sequence ID" value="GAQ80891.1"/>
    <property type="molecule type" value="Genomic_DNA"/>
</dbReference>
<evidence type="ECO:0000256" key="1">
    <source>
        <dbReference type="SAM" id="Coils"/>
    </source>
</evidence>
<feature type="compositionally biased region" description="Basic residues" evidence="2">
    <location>
        <begin position="105"/>
        <end position="123"/>
    </location>
</feature>
<accession>A0A1Y1HV87</accession>
<feature type="coiled-coil region" evidence="1">
    <location>
        <begin position="276"/>
        <end position="317"/>
    </location>
</feature>
<dbReference type="PANTHER" id="PTHR34484">
    <property type="entry name" value="OS02G0832600 PROTEIN"/>
    <property type="match status" value="1"/>
</dbReference>
<feature type="compositionally biased region" description="Acidic residues" evidence="2">
    <location>
        <begin position="210"/>
        <end position="241"/>
    </location>
</feature>
<reference evidence="3 4" key="1">
    <citation type="journal article" date="2014" name="Nat. Commun.">
        <title>Klebsormidium flaccidum genome reveals primary factors for plant terrestrial adaptation.</title>
        <authorList>
            <person name="Hori K."/>
            <person name="Maruyama F."/>
            <person name="Fujisawa T."/>
            <person name="Togashi T."/>
            <person name="Yamamoto N."/>
            <person name="Seo M."/>
            <person name="Sato S."/>
            <person name="Yamada T."/>
            <person name="Mori H."/>
            <person name="Tajima N."/>
            <person name="Moriyama T."/>
            <person name="Ikeuchi M."/>
            <person name="Watanabe M."/>
            <person name="Wada H."/>
            <person name="Kobayashi K."/>
            <person name="Saito M."/>
            <person name="Masuda T."/>
            <person name="Sasaki-Sekimoto Y."/>
            <person name="Mashiguchi K."/>
            <person name="Awai K."/>
            <person name="Shimojima M."/>
            <person name="Masuda S."/>
            <person name="Iwai M."/>
            <person name="Nobusawa T."/>
            <person name="Narise T."/>
            <person name="Kondo S."/>
            <person name="Saito H."/>
            <person name="Sato R."/>
            <person name="Murakawa M."/>
            <person name="Ihara Y."/>
            <person name="Oshima-Yamada Y."/>
            <person name="Ohtaka K."/>
            <person name="Satoh M."/>
            <person name="Sonobe K."/>
            <person name="Ishii M."/>
            <person name="Ohtani R."/>
            <person name="Kanamori-Sato M."/>
            <person name="Honoki R."/>
            <person name="Miyazaki D."/>
            <person name="Mochizuki H."/>
            <person name="Umetsu J."/>
            <person name="Higashi K."/>
            <person name="Shibata D."/>
            <person name="Kamiya Y."/>
            <person name="Sato N."/>
            <person name="Nakamura Y."/>
            <person name="Tabata S."/>
            <person name="Ida S."/>
            <person name="Kurokawa K."/>
            <person name="Ohta H."/>
        </authorList>
    </citation>
    <scope>NUCLEOTIDE SEQUENCE [LARGE SCALE GENOMIC DNA]</scope>
    <source>
        <strain evidence="3 4">NIES-2285</strain>
    </source>
</reference>
<feature type="compositionally biased region" description="Basic and acidic residues" evidence="2">
    <location>
        <begin position="95"/>
        <end position="104"/>
    </location>
</feature>
<dbReference type="OrthoDB" id="1935617at2759"/>
<feature type="region of interest" description="Disordered" evidence="2">
    <location>
        <begin position="156"/>
        <end position="182"/>
    </location>
</feature>
<evidence type="ECO:0000256" key="2">
    <source>
        <dbReference type="SAM" id="MobiDB-lite"/>
    </source>
</evidence>
<dbReference type="PANTHER" id="PTHR34484:SF2">
    <property type="entry name" value="OS02G0832600 PROTEIN"/>
    <property type="match status" value="1"/>
</dbReference>
<sequence>MGRPPLAAPPQHAKKQSNWSGWKAKRRRLDASGQQGGPFKAAVSAADFQQRGRPVASGPTPGAPQYYRQWSVRSDRAPAQMAAVQPGQRVASDIDPPRLVDLAKKNKQRARRYYKKSSRNRNKASHEGMPDAPRNTNSFLMRSRLRGPVTVDSPVAPAVLQVPPMPSEDWPQERPKEAWAADAEALDVNPYGSMSGVIRMKLTETSEATGVEDEAVDKEEGGDSEDSEEGSSGSEESDAEADSVQRFEQRMDQGLSRFELNYTGTDGQTGEGAWEAGMLRHRLSEVEEDNMKLEEDNMNLREKLFLAENLIRELQRRLSRTSAGASVVPSVDSRGSGGASYAMGALAYPQASSSASEEGASSGGDLLGILFGEGDAQMCTPADALCAPGDIDEDADSRQPLPVQKAHPEMPASVVHASVSGDTDLTRSTDWARLCSLGCNCGLDLGQPRTRLSPALSLRTRVGHSLCHWSA</sequence>
<evidence type="ECO:0008006" key="5">
    <source>
        <dbReference type="Google" id="ProtNLM"/>
    </source>
</evidence>
<dbReference type="AlphaFoldDB" id="A0A1Y1HV87"/>
<keyword evidence="1" id="KW-0175">Coiled coil</keyword>
<organism evidence="3 4">
    <name type="scientific">Klebsormidium nitens</name>
    <name type="common">Green alga</name>
    <name type="synonym">Ulothrix nitens</name>
    <dbReference type="NCBI Taxonomy" id="105231"/>
    <lineage>
        <taxon>Eukaryota</taxon>
        <taxon>Viridiplantae</taxon>
        <taxon>Streptophyta</taxon>
        <taxon>Klebsormidiophyceae</taxon>
        <taxon>Klebsormidiales</taxon>
        <taxon>Klebsormidiaceae</taxon>
        <taxon>Klebsormidium</taxon>
    </lineage>
</organism>
<feature type="region of interest" description="Disordered" evidence="2">
    <location>
        <begin position="203"/>
        <end position="245"/>
    </location>
</feature>
<dbReference type="Proteomes" id="UP000054558">
    <property type="component" value="Unassembled WGS sequence"/>
</dbReference>
<keyword evidence="4" id="KW-1185">Reference proteome</keyword>
<protein>
    <recommendedName>
        <fullName evidence="5">PRLI-interacting factor A</fullName>
    </recommendedName>
</protein>
<feature type="region of interest" description="Disordered" evidence="2">
    <location>
        <begin position="77"/>
        <end position="138"/>
    </location>
</feature>
<evidence type="ECO:0000313" key="3">
    <source>
        <dbReference type="EMBL" id="GAQ80891.1"/>
    </source>
</evidence>
<evidence type="ECO:0000313" key="4">
    <source>
        <dbReference type="Proteomes" id="UP000054558"/>
    </source>
</evidence>
<proteinExistence type="predicted"/>
<gene>
    <name evidence="3" type="ORF">KFL_000650240</name>
</gene>